<name>A0A427B0H9_ENSVE</name>
<dbReference type="AlphaFoldDB" id="A0A427B0H9"/>
<dbReference type="EMBL" id="AMZH03000776">
    <property type="protein sequence ID" value="RRT82011.1"/>
    <property type="molecule type" value="Genomic_DNA"/>
</dbReference>
<accession>A0A427B0H9</accession>
<evidence type="ECO:0000313" key="1">
    <source>
        <dbReference type="EMBL" id="RRT82011.1"/>
    </source>
</evidence>
<organism evidence="1 2">
    <name type="scientific">Ensete ventricosum</name>
    <name type="common">Abyssinian banana</name>
    <name type="synonym">Musa ensete</name>
    <dbReference type="NCBI Taxonomy" id="4639"/>
    <lineage>
        <taxon>Eukaryota</taxon>
        <taxon>Viridiplantae</taxon>
        <taxon>Streptophyta</taxon>
        <taxon>Embryophyta</taxon>
        <taxon>Tracheophyta</taxon>
        <taxon>Spermatophyta</taxon>
        <taxon>Magnoliopsida</taxon>
        <taxon>Liliopsida</taxon>
        <taxon>Zingiberales</taxon>
        <taxon>Musaceae</taxon>
        <taxon>Ensete</taxon>
    </lineage>
</organism>
<dbReference type="Proteomes" id="UP000287651">
    <property type="component" value="Unassembled WGS sequence"/>
</dbReference>
<protein>
    <submittedName>
        <fullName evidence="1">Uncharacterized protein</fullName>
    </submittedName>
</protein>
<comment type="caution">
    <text evidence="1">The sequence shown here is derived from an EMBL/GenBank/DDBJ whole genome shotgun (WGS) entry which is preliminary data.</text>
</comment>
<gene>
    <name evidence="1" type="ORF">B296_00016421</name>
</gene>
<evidence type="ECO:0000313" key="2">
    <source>
        <dbReference type="Proteomes" id="UP000287651"/>
    </source>
</evidence>
<sequence>MTVTYARLLPTRTLLRCGLFKYVLLVPVGSHRPCGHCDLCPQAVMRAAGACATFASTAVTCVVLCVRATIVMQKCCRSHCRYVVP</sequence>
<reference evidence="1 2" key="1">
    <citation type="journal article" date="2014" name="Agronomy (Basel)">
        <title>A Draft Genome Sequence for Ensete ventricosum, the Drought-Tolerant Tree Against Hunger.</title>
        <authorList>
            <person name="Harrison J."/>
            <person name="Moore K.A."/>
            <person name="Paszkiewicz K."/>
            <person name="Jones T."/>
            <person name="Grant M."/>
            <person name="Ambacheew D."/>
            <person name="Muzemil S."/>
            <person name="Studholme D.J."/>
        </authorList>
    </citation>
    <scope>NUCLEOTIDE SEQUENCE [LARGE SCALE GENOMIC DNA]</scope>
</reference>
<proteinExistence type="predicted"/>